<dbReference type="InterPro" id="IPR003959">
    <property type="entry name" value="ATPase_AAA_core"/>
</dbReference>
<dbReference type="Gene3D" id="3.40.50.300">
    <property type="entry name" value="P-loop containing nucleotide triphosphate hydrolases"/>
    <property type="match status" value="1"/>
</dbReference>
<keyword evidence="3" id="KW-1185">Reference proteome</keyword>
<comment type="caution">
    <text evidence="2">The sequence shown here is derived from an EMBL/GenBank/DDBJ whole genome shotgun (WGS) entry which is preliminary data.</text>
</comment>
<dbReference type="SMART" id="SM00382">
    <property type="entry name" value="AAA"/>
    <property type="match status" value="1"/>
</dbReference>
<gene>
    <name evidence="2" type="ORF">GV64_01115</name>
</gene>
<dbReference type="Pfam" id="PF00004">
    <property type="entry name" value="AAA"/>
    <property type="match status" value="1"/>
</dbReference>
<organism evidence="2 3">
    <name type="scientific">Endozoicomonas elysicola</name>
    <dbReference type="NCBI Taxonomy" id="305900"/>
    <lineage>
        <taxon>Bacteria</taxon>
        <taxon>Pseudomonadati</taxon>
        <taxon>Pseudomonadota</taxon>
        <taxon>Gammaproteobacteria</taxon>
        <taxon>Oceanospirillales</taxon>
        <taxon>Endozoicomonadaceae</taxon>
        <taxon>Endozoicomonas</taxon>
    </lineage>
</organism>
<evidence type="ECO:0000259" key="1">
    <source>
        <dbReference type="SMART" id="SM00382"/>
    </source>
</evidence>
<feature type="domain" description="AAA+ ATPase" evidence="1">
    <location>
        <begin position="260"/>
        <end position="422"/>
    </location>
</feature>
<dbReference type="InterPro" id="IPR003593">
    <property type="entry name" value="AAA+_ATPase"/>
</dbReference>
<reference evidence="2 3" key="1">
    <citation type="submission" date="2014-06" db="EMBL/GenBank/DDBJ databases">
        <title>Whole Genome Sequences of Three Symbiotic Endozoicomonas Bacteria.</title>
        <authorList>
            <person name="Neave M.J."/>
            <person name="Apprill A."/>
            <person name="Voolstra C.R."/>
        </authorList>
    </citation>
    <scope>NUCLEOTIDE SEQUENCE [LARGE SCALE GENOMIC DNA]</scope>
    <source>
        <strain evidence="2 3">DSM 22380</strain>
    </source>
</reference>
<dbReference type="GO" id="GO:0005524">
    <property type="term" value="F:ATP binding"/>
    <property type="evidence" value="ECO:0007669"/>
    <property type="project" value="InterPro"/>
</dbReference>
<proteinExistence type="predicted"/>
<dbReference type="Proteomes" id="UP000027997">
    <property type="component" value="Unassembled WGS sequence"/>
</dbReference>
<protein>
    <recommendedName>
        <fullName evidence="1">AAA+ ATPase domain-containing protein</fullName>
    </recommendedName>
</protein>
<sequence>MKFRLEKIIYITLLLIIVPSKASQNIAGSLGDDQQQLNYIRDYMATHRIFDRLDFLPARNSFRRANILGKIRQGEQASKQILWLIQREYPLYTINQHLMAYAVPLGLLLWNRQYLWQWFLIMNPESKMILTVIPAVLLIDPISTVCSQIYYATLPPSIPETDLIYTYGSKKNLLDRATQRYIEDELFYTFWQSPSSEGITRLHKILDKALRLPFYTKPLVYNKKKITEALKHFPDELIDRLNRFALAEITFQKMDVHPQGHYPVYFQGAPGTGKSYAAKQLAQAMGTNLAIITLDGATIDDMTGTPFESFDGKAGRLVDAIIANTVSSKDINHKNQVLFVDEFDMLLLKSDKQAEEVIGFLLKLLDPAHRSFYNPYLKTNIRLPDTVILAGNSDIHELSTKIPQLEAMASRLDKVVFEGFSAEAKKDIAFESIIPQLEEGYQSTGENMKTFSLSDFEKAKIEAFILQDSDPGLRSLEKYINEIFEVKLQLLTDAQSNNELWYKEPALNE</sequence>
<dbReference type="eggNOG" id="COG0466">
    <property type="taxonomic scope" value="Bacteria"/>
</dbReference>
<accession>A0A081K5U8</accession>
<dbReference type="RefSeq" id="WP_020582049.1">
    <property type="nucleotide sequence ID" value="NZ_JOJP01000001.1"/>
</dbReference>
<dbReference type="InterPro" id="IPR027417">
    <property type="entry name" value="P-loop_NTPase"/>
</dbReference>
<dbReference type="STRING" id="305900.GV64_01115"/>
<name>A0A081K5U8_9GAMM</name>
<dbReference type="GO" id="GO:0016887">
    <property type="term" value="F:ATP hydrolysis activity"/>
    <property type="evidence" value="ECO:0007669"/>
    <property type="project" value="InterPro"/>
</dbReference>
<dbReference type="EMBL" id="JOJP01000001">
    <property type="protein sequence ID" value="KEI69524.1"/>
    <property type="molecule type" value="Genomic_DNA"/>
</dbReference>
<dbReference type="SUPFAM" id="SSF52540">
    <property type="entry name" value="P-loop containing nucleoside triphosphate hydrolases"/>
    <property type="match status" value="1"/>
</dbReference>
<evidence type="ECO:0000313" key="3">
    <source>
        <dbReference type="Proteomes" id="UP000027997"/>
    </source>
</evidence>
<dbReference type="AlphaFoldDB" id="A0A081K5U8"/>
<evidence type="ECO:0000313" key="2">
    <source>
        <dbReference type="EMBL" id="KEI69524.1"/>
    </source>
</evidence>
<dbReference type="CDD" id="cd00009">
    <property type="entry name" value="AAA"/>
    <property type="match status" value="1"/>
</dbReference>